<dbReference type="Gene3D" id="1.10.510.10">
    <property type="entry name" value="Transferase(Phosphotransferase) domain 1"/>
    <property type="match status" value="1"/>
</dbReference>
<comment type="catalytic activity">
    <reaction evidence="9">
        <text>L-seryl-[protein] + ATP = O-phospho-L-seryl-[protein] + ADP + H(+)</text>
        <dbReference type="Rhea" id="RHEA:17989"/>
        <dbReference type="Rhea" id="RHEA-COMP:9863"/>
        <dbReference type="Rhea" id="RHEA-COMP:11604"/>
        <dbReference type="ChEBI" id="CHEBI:15378"/>
        <dbReference type="ChEBI" id="CHEBI:29999"/>
        <dbReference type="ChEBI" id="CHEBI:30616"/>
        <dbReference type="ChEBI" id="CHEBI:83421"/>
        <dbReference type="ChEBI" id="CHEBI:456216"/>
        <dbReference type="EC" id="2.7.11.1"/>
    </reaction>
</comment>
<dbReference type="Gene3D" id="3.30.200.20">
    <property type="entry name" value="Phosphorylase Kinase, domain 1"/>
    <property type="match status" value="1"/>
</dbReference>
<feature type="region of interest" description="Disordered" evidence="11">
    <location>
        <begin position="2143"/>
        <end position="2185"/>
    </location>
</feature>
<feature type="region of interest" description="Disordered" evidence="11">
    <location>
        <begin position="1806"/>
        <end position="1828"/>
    </location>
</feature>
<dbReference type="Pfam" id="PF00069">
    <property type="entry name" value="Pkinase"/>
    <property type="match status" value="2"/>
</dbReference>
<evidence type="ECO:0000259" key="13">
    <source>
        <dbReference type="PROSITE" id="PS50110"/>
    </source>
</evidence>
<feature type="compositionally biased region" description="Polar residues" evidence="11">
    <location>
        <begin position="119"/>
        <end position="131"/>
    </location>
</feature>
<feature type="compositionally biased region" description="Basic and acidic residues" evidence="11">
    <location>
        <begin position="85"/>
        <end position="94"/>
    </location>
</feature>
<feature type="domain" description="AGC-kinase C-terminal" evidence="14">
    <location>
        <begin position="2312"/>
        <end position="2407"/>
    </location>
</feature>
<feature type="modified residue" description="4-aspartylphosphate" evidence="10">
    <location>
        <position position="2593"/>
    </location>
</feature>
<evidence type="ECO:0000256" key="7">
    <source>
        <dbReference type="ARBA" id="ARBA00022840"/>
    </source>
</evidence>
<keyword evidence="5" id="KW-0547">Nucleotide-binding</keyword>
<feature type="region of interest" description="Disordered" evidence="11">
    <location>
        <begin position="1280"/>
        <end position="1327"/>
    </location>
</feature>
<dbReference type="InterPro" id="IPR000961">
    <property type="entry name" value="AGC-kinase_C"/>
</dbReference>
<dbReference type="InterPro" id="IPR035965">
    <property type="entry name" value="PAS-like_dom_sf"/>
</dbReference>
<feature type="compositionally biased region" description="Polar residues" evidence="11">
    <location>
        <begin position="452"/>
        <end position="468"/>
    </location>
</feature>
<dbReference type="PROSITE" id="PS00108">
    <property type="entry name" value="PROTEIN_KINASE_ST"/>
    <property type="match status" value="1"/>
</dbReference>
<feature type="region of interest" description="Disordered" evidence="11">
    <location>
        <begin position="861"/>
        <end position="893"/>
    </location>
</feature>
<sequence length="2677" mass="296553">MEHTHQTIPEADIRTMEKHSQTSLSNTPSTQFSDRLNPYVTTGSVTPTTEITNPQSPSTSSKLRSVPIPQPLLLKRRTSRSSISSHDDTTDHTSHYKPAAGGLARSVTNSASAQLSPIALSNTENPNSPTGSIGGPRKSWLSDMEYSSSPGSEVDTPFSMQAPHGTGSPQSQCHSVQMPFNSAQRSTSGTSSPRYASPPAGSGGKYMVKSKRASWIDASAATGSVSNQPDSSSPSAPSTPVFLPEHLAKARKSSTEITPVPAKSSERHDLESRSYHPASLGLMHKSGSLSRLRENRTPGTPPHRENHLDSVAPLSPSSNEQALPANSLYERNSRPKRCSYADGNATDMEEVASTASTDTQNASPALWHGLGRRHTQRGIFHERTSSISSIVSDSSITTDEYYSPASSPYTHQSPQIGSPLHLPTPVERGDVGKGSSRPEYIAIPASTSIIHNNVSMPPAASTSTQGNQKMRRRSSMSILKYIPSSELANIVSGNSPNPVSDGSSCDVAITSPHPLTRPSTPDTSTPSTALNGGIPVYQHSLQSFLRRQLSSKRKTTRDRRSLPTPELSGNVPDADRDVIEIQLDDGPSTTANNRAEYANECKPFNSGRSDTGSLQSPVYPALLLNAEDSGIESETDSNFLFFTNSCGATSVPEMDQREERNDYFGSLNEIDTTEDKSEKADYLYNTELPQSPSLFSIKYQGTDEEYGRKLFLSRSAKIKRWCSLRIQSAGEAISAPTSPVTARTPTARISRQFGRDSSMPKILVTAHDGGTDSEITEPGNSLEKLNIVNDIPWVDWLEEYNVMKNAEIKRRSVHLGEHDLWKQESTQEEDKQPQVDQSGSVVNRVLSEWWNTVKANAEHFSFPRRSHRNKQQEKPHHEISSQQVADHGDGHLKKPVRHRHKLSVDFHDLKSQFCAKPSPTGKDMTDIAERRYSTVDDSALRRWMSSPSASEPPLTAEQPLTASPMVTASRLHIPAPQTPSPLTPVKPNAYPDTLNTSRIGYRFHHPGNRMLAFSHLGNVFSSSNENERIQHTIKSRLQFAKHVCDGELRRIIDGLNEYVEHGLQYVEDMHEIIEEGADSTASEDENYQEEMISHGKENVQAQRDIVEHDLPNSHVPSVAMSPSRLRSIALSLDDIEEQEETLISSGHSSDGSSLDGADQRLRKSGNVHEPIPTMNDTHDVQTRLALISEDSYLPTPFILTLQDLISLAQNIMDTPLDTILDNPGACGDVVSDIQAIGIQWDTHPEWPCREWYVRLLLCVAALNRVVEWWEAERGFWSASWTPSRTPSISVSDTDGADFDSVSGTSAADGTQQQINNEHDGTMPAADRSYDNNLQLQEAAERSQNSTIIMELSLGTTSIQYVSPVWSDVIGTDPLSVIGSNISWLLSSDDKSMFTVATEELLADDSRTVEVRFNLALVDGSILEMEGKGMLMYNRVTGEPSHTMWVIKPVVTRTWSVIDQPDTPKLESIDSTRQQPEEDIDVPLDEEKQLLRHRSMSVPVIDTQLGRRSCSAIMDGQDLSDDETDENNKQLKVSEIARVRKFLSQNDLSIAEKRANATSTLMSLPPVLCRVCERWVVAAFFEQHSELCVEIHKTEMDVDMCNDNLRELKHHAYELLEAAKEQIRAYEQGEEVPVMEQQKPDRSDDDERDSMFGDDLPIEQAIHPIEAKKAEAEVYEDLIQILDVALSISTPGTSDEENEDGLNGSPSGEDRKEAGSPRSIQSPRSKDRMVEIMYWRPPAVDDSEISSFILDVEREMKAKVETVNRMRDRLEYNERARADFQRTMQQDANWTEFVSGDNDQASHMKAHVETNEDDQTLKPKSDGGENKLPRKSFIDRLKLWKNRSSSTMHKLSRFRKHRLPEQAAITPVVEMETIETPMASPALRPKPVNESVSGSGNSSVSSSKNAMGKSPLSPLQAPIPSRPTPPSIKDFDIIKPISKGAFGSVFLAKKRATGDYYAIKFLKKSDMIAKNQVTNVKAERMILMTQTDSPFVTKLCYTFQSKDYLYLVLEYLNGGDCSALIKVLGSLPEDWARNYLAEVTLGLEYLQSRNVIHRDLKPDNLLIDQNGHLKLTDFGLSRIGFLDRRVRDELSADYRNGGRVLPTSPAPSRSGTPPHGTDNPSTTSDGIYRHSYFSLLFDQARRGSGASTLEEPANAAAETSMNITPTSSNNTAGAQRRNGTETPNNIETISATNYLHSERPSGKDCADNRKHAVGTPDYLAPESILGTGQDSMLDWWALGVICYEFLYGCPPFHAETPDRVFENILSRRIDWHEDEIEISPEARDFMERLMTLDPKKRLGYNGAEEVKNHPFFKDINWDTLLTESPAFVPQPTGMEDTDYFDARGATMLQSTEGLEESEKMQVERAKAIIQEQNPEKLTPMSDEASQVEDKNDFGTFTYKNLPMLEKANEDAIRKIRNDSISVSGSEICSEPGSSKLLHRSLPAIPRKQRNFILGDLTPSSRETHSVSGVFPSPSSSTSSKTLASASRRSMEPHPLSSSESTRLTRSRSASSPGDRAQALATLSGKCAAKQNDSSRSETRSKPLDCLVADDNPISCKILETILQRLQCRCVIVRNGAQAIRSAMSDVQFDMIFMDIRMPIIDGETVARMIKSTNNVNRDTPIIAVTAYERTVQLAGAFDDILSKPVTKDTILQRIRQFCQAGVDVHHHHSAPIPQSITS</sequence>
<dbReference type="SUPFAM" id="SSF56112">
    <property type="entry name" value="Protein kinase-like (PK-like)"/>
    <property type="match status" value="1"/>
</dbReference>
<evidence type="ECO:0000256" key="5">
    <source>
        <dbReference type="ARBA" id="ARBA00022741"/>
    </source>
</evidence>
<feature type="compositionally biased region" description="Polar residues" evidence="11">
    <location>
        <begin position="1280"/>
        <end position="1292"/>
    </location>
</feature>
<dbReference type="FunFam" id="1.10.510.10:FF:000340">
    <property type="entry name" value="Serine threonine protein kinase"/>
    <property type="match status" value="1"/>
</dbReference>
<protein>
    <recommendedName>
        <fullName evidence="1">non-specific serine/threonine protein kinase</fullName>
        <ecNumber evidence="1">2.7.11.1</ecNumber>
    </recommendedName>
</protein>
<evidence type="ECO:0000256" key="2">
    <source>
        <dbReference type="ARBA" id="ARBA00022527"/>
    </source>
</evidence>
<feature type="compositionally biased region" description="Polar residues" evidence="11">
    <location>
        <begin position="1301"/>
        <end position="1315"/>
    </location>
</feature>
<accession>A0A8H7BVY5</accession>
<evidence type="ECO:0000256" key="3">
    <source>
        <dbReference type="ARBA" id="ARBA00022553"/>
    </source>
</evidence>
<evidence type="ECO:0000256" key="9">
    <source>
        <dbReference type="ARBA" id="ARBA00048679"/>
    </source>
</evidence>
<feature type="compositionally biased region" description="Basic and acidic residues" evidence="11">
    <location>
        <begin position="870"/>
        <end position="879"/>
    </location>
</feature>
<dbReference type="PROSITE" id="PS50110">
    <property type="entry name" value="RESPONSE_REGULATORY"/>
    <property type="match status" value="1"/>
</dbReference>
<dbReference type="SMART" id="SM00448">
    <property type="entry name" value="REC"/>
    <property type="match status" value="1"/>
</dbReference>
<feature type="region of interest" description="Disordered" evidence="11">
    <location>
        <begin position="119"/>
        <end position="208"/>
    </location>
</feature>
<evidence type="ECO:0000256" key="11">
    <source>
        <dbReference type="SAM" id="MobiDB-lite"/>
    </source>
</evidence>
<dbReference type="InterPro" id="IPR050236">
    <property type="entry name" value="Ser_Thr_kinase_AGC"/>
</dbReference>
<evidence type="ECO:0000256" key="10">
    <source>
        <dbReference type="PROSITE-ProRule" id="PRU00169"/>
    </source>
</evidence>
<dbReference type="SMART" id="SM00220">
    <property type="entry name" value="S_TKc"/>
    <property type="match status" value="1"/>
</dbReference>
<feature type="region of interest" description="Disordered" evidence="11">
    <location>
        <begin position="2455"/>
        <end position="2515"/>
    </location>
</feature>
<evidence type="ECO:0000256" key="8">
    <source>
        <dbReference type="ARBA" id="ARBA00047899"/>
    </source>
</evidence>
<proteinExistence type="predicted"/>
<feature type="compositionally biased region" description="Polar residues" evidence="11">
    <location>
        <begin position="21"/>
        <end position="63"/>
    </location>
</feature>
<feature type="region of interest" description="Disordered" evidence="11">
    <location>
        <begin position="2092"/>
        <end position="2124"/>
    </location>
</feature>
<dbReference type="SMART" id="SM00133">
    <property type="entry name" value="S_TK_X"/>
    <property type="match status" value="1"/>
</dbReference>
<evidence type="ECO:0000259" key="14">
    <source>
        <dbReference type="PROSITE" id="PS51285"/>
    </source>
</evidence>
<feature type="compositionally biased region" description="Basic and acidic residues" evidence="11">
    <location>
        <begin position="291"/>
        <end position="308"/>
    </location>
</feature>
<dbReference type="PROSITE" id="PS51285">
    <property type="entry name" value="AGC_KINASE_CTER"/>
    <property type="match status" value="1"/>
</dbReference>
<dbReference type="PANTHER" id="PTHR24356">
    <property type="entry name" value="SERINE/THREONINE-PROTEIN KINASE"/>
    <property type="match status" value="1"/>
</dbReference>
<gene>
    <name evidence="15" type="ORF">EC973_006518</name>
</gene>
<dbReference type="InterPro" id="IPR000719">
    <property type="entry name" value="Prot_kinase_dom"/>
</dbReference>
<feature type="region of interest" description="Disordered" evidence="11">
    <location>
        <begin position="1877"/>
        <end position="1922"/>
    </location>
</feature>
<feature type="compositionally biased region" description="Low complexity" evidence="11">
    <location>
        <begin position="1144"/>
        <end position="1156"/>
    </location>
</feature>
<dbReference type="Proteomes" id="UP000605846">
    <property type="component" value="Unassembled WGS sequence"/>
</dbReference>
<dbReference type="GO" id="GO:1901992">
    <property type="term" value="P:positive regulation of mitotic cell cycle phase transition"/>
    <property type="evidence" value="ECO:0007669"/>
    <property type="project" value="UniProtKB-ARBA"/>
</dbReference>
<feature type="region of interest" description="Disordered" evidence="11">
    <location>
        <begin position="492"/>
        <end position="533"/>
    </location>
</feature>
<evidence type="ECO:0000256" key="4">
    <source>
        <dbReference type="ARBA" id="ARBA00022679"/>
    </source>
</evidence>
<keyword evidence="7" id="KW-0067">ATP-binding</keyword>
<feature type="compositionally biased region" description="Polar residues" evidence="11">
    <location>
        <begin position="2156"/>
        <end position="2172"/>
    </location>
</feature>
<dbReference type="PANTHER" id="PTHR24356:SF1">
    <property type="entry name" value="SERINE_THREONINE-PROTEIN KINASE GREATWALL"/>
    <property type="match status" value="1"/>
</dbReference>
<dbReference type="Pfam" id="PF00072">
    <property type="entry name" value="Response_reg"/>
    <property type="match status" value="1"/>
</dbReference>
<keyword evidence="2" id="KW-0723">Serine/threonine-protein kinase</keyword>
<feature type="compositionally biased region" description="Basic and acidic residues" evidence="11">
    <location>
        <begin position="264"/>
        <end position="274"/>
    </location>
</feature>
<dbReference type="GO" id="GO:0000160">
    <property type="term" value="P:phosphorelay signal transduction system"/>
    <property type="evidence" value="ECO:0007669"/>
    <property type="project" value="InterPro"/>
</dbReference>
<feature type="compositionally biased region" description="Low complexity" evidence="11">
    <location>
        <begin position="516"/>
        <end position="528"/>
    </location>
</feature>
<dbReference type="CDD" id="cd05611">
    <property type="entry name" value="STKc_Rim15_like"/>
    <property type="match status" value="1"/>
</dbReference>
<feature type="region of interest" description="Disordered" evidence="11">
    <location>
        <begin position="221"/>
        <end position="341"/>
    </location>
</feature>
<keyword evidence="3 10" id="KW-0597">Phosphoprotein</keyword>
<dbReference type="InterPro" id="IPR008271">
    <property type="entry name" value="Ser/Thr_kinase_AS"/>
</dbReference>
<keyword evidence="16" id="KW-1185">Reference proteome</keyword>
<dbReference type="OrthoDB" id="162894at2759"/>
<feature type="region of interest" description="Disordered" evidence="11">
    <location>
        <begin position="1139"/>
        <end position="1159"/>
    </location>
</feature>
<dbReference type="GO" id="GO:0005737">
    <property type="term" value="C:cytoplasm"/>
    <property type="evidence" value="ECO:0007669"/>
    <property type="project" value="TreeGrafter"/>
</dbReference>
<keyword evidence="6" id="KW-0418">Kinase</keyword>
<feature type="compositionally biased region" description="Low complexity" evidence="11">
    <location>
        <begin position="1890"/>
        <end position="1902"/>
    </location>
</feature>
<feature type="region of interest" description="Disordered" evidence="11">
    <location>
        <begin position="548"/>
        <end position="572"/>
    </location>
</feature>
<dbReference type="CDD" id="cd17546">
    <property type="entry name" value="REC_hyHK_CKI1_RcsC-like"/>
    <property type="match status" value="1"/>
</dbReference>
<feature type="compositionally biased region" description="Polar residues" evidence="11">
    <location>
        <begin position="492"/>
        <end position="503"/>
    </location>
</feature>
<feature type="region of interest" description="Disordered" evidence="11">
    <location>
        <begin position="1"/>
        <end position="100"/>
    </location>
</feature>
<keyword evidence="4" id="KW-0808">Transferase</keyword>
<comment type="caution">
    <text evidence="15">The sequence shown here is derived from an EMBL/GenBank/DDBJ whole genome shotgun (WGS) entry which is preliminary data.</text>
</comment>
<evidence type="ECO:0000256" key="1">
    <source>
        <dbReference type="ARBA" id="ARBA00012513"/>
    </source>
</evidence>
<dbReference type="EC" id="2.7.11.1" evidence="1"/>
<feature type="region of interest" description="Disordered" evidence="11">
    <location>
        <begin position="1689"/>
        <end position="1724"/>
    </location>
</feature>
<comment type="catalytic activity">
    <reaction evidence="8">
        <text>L-threonyl-[protein] + ATP = O-phospho-L-threonyl-[protein] + ADP + H(+)</text>
        <dbReference type="Rhea" id="RHEA:46608"/>
        <dbReference type="Rhea" id="RHEA-COMP:11060"/>
        <dbReference type="Rhea" id="RHEA-COMP:11605"/>
        <dbReference type="ChEBI" id="CHEBI:15378"/>
        <dbReference type="ChEBI" id="CHEBI:30013"/>
        <dbReference type="ChEBI" id="CHEBI:30616"/>
        <dbReference type="ChEBI" id="CHEBI:61977"/>
        <dbReference type="ChEBI" id="CHEBI:456216"/>
        <dbReference type="EC" id="2.7.11.1"/>
    </reaction>
</comment>
<dbReference type="InterPro" id="IPR001789">
    <property type="entry name" value="Sig_transdc_resp-reg_receiver"/>
</dbReference>
<dbReference type="SUPFAM" id="SSF52172">
    <property type="entry name" value="CheY-like"/>
    <property type="match status" value="1"/>
</dbReference>
<evidence type="ECO:0000313" key="15">
    <source>
        <dbReference type="EMBL" id="KAF7728237.1"/>
    </source>
</evidence>
<feature type="region of interest" description="Disordered" evidence="11">
    <location>
        <begin position="452"/>
        <end position="471"/>
    </location>
</feature>
<dbReference type="Gene3D" id="3.30.450.20">
    <property type="entry name" value="PAS domain"/>
    <property type="match status" value="1"/>
</dbReference>
<dbReference type="Gene3D" id="3.40.50.2300">
    <property type="match status" value="1"/>
</dbReference>
<organism evidence="15 16">
    <name type="scientific">Apophysomyces ossiformis</name>
    <dbReference type="NCBI Taxonomy" id="679940"/>
    <lineage>
        <taxon>Eukaryota</taxon>
        <taxon>Fungi</taxon>
        <taxon>Fungi incertae sedis</taxon>
        <taxon>Mucoromycota</taxon>
        <taxon>Mucoromycotina</taxon>
        <taxon>Mucoromycetes</taxon>
        <taxon>Mucorales</taxon>
        <taxon>Mucorineae</taxon>
        <taxon>Mucoraceae</taxon>
        <taxon>Apophysomyces</taxon>
    </lineage>
</organism>
<evidence type="ECO:0000259" key="12">
    <source>
        <dbReference type="PROSITE" id="PS50011"/>
    </source>
</evidence>
<dbReference type="InterPro" id="IPR011006">
    <property type="entry name" value="CheY-like_superfamily"/>
</dbReference>
<feature type="compositionally biased region" description="Low complexity" evidence="11">
    <location>
        <begin position="2464"/>
        <end position="2486"/>
    </location>
</feature>
<feature type="region of interest" description="Disordered" evidence="11">
    <location>
        <begin position="1627"/>
        <end position="1652"/>
    </location>
</feature>
<feature type="compositionally biased region" description="Low complexity" evidence="11">
    <location>
        <begin position="2494"/>
        <end position="2510"/>
    </location>
</feature>
<dbReference type="InterPro" id="IPR011009">
    <property type="entry name" value="Kinase-like_dom_sf"/>
</dbReference>
<dbReference type="GO" id="GO:0005634">
    <property type="term" value="C:nucleus"/>
    <property type="evidence" value="ECO:0007669"/>
    <property type="project" value="TreeGrafter"/>
</dbReference>
<evidence type="ECO:0000313" key="16">
    <source>
        <dbReference type="Proteomes" id="UP000605846"/>
    </source>
</evidence>
<feature type="compositionally biased region" description="Basic and acidic residues" evidence="11">
    <location>
        <begin position="1"/>
        <end position="20"/>
    </location>
</feature>
<feature type="compositionally biased region" description="Low complexity" evidence="11">
    <location>
        <begin position="224"/>
        <end position="240"/>
    </location>
</feature>
<feature type="domain" description="Response regulatory" evidence="13">
    <location>
        <begin position="2543"/>
        <end position="2657"/>
    </location>
</feature>
<dbReference type="FunFam" id="3.30.200.20:FF:001008">
    <property type="entry name" value="Serine/threonine-protein kinase cek1"/>
    <property type="match status" value="1"/>
</dbReference>
<reference evidence="15" key="1">
    <citation type="submission" date="2020-01" db="EMBL/GenBank/DDBJ databases">
        <title>Genome Sequencing of Three Apophysomyces-Like Fungal Strains Confirms a Novel Fungal Genus in the Mucoromycota with divergent Burkholderia-like Endosymbiotic Bacteria.</title>
        <authorList>
            <person name="Stajich J.E."/>
            <person name="Macias A.M."/>
            <person name="Carter-House D."/>
            <person name="Lovett B."/>
            <person name="Kasson L.R."/>
            <person name="Berry K."/>
            <person name="Grigoriev I."/>
            <person name="Chang Y."/>
            <person name="Spatafora J."/>
            <person name="Kasson M.T."/>
        </authorList>
    </citation>
    <scope>NUCLEOTIDE SEQUENCE</scope>
    <source>
        <strain evidence="15">NRRL A-21654</strain>
    </source>
</reference>
<dbReference type="GO" id="GO:0005524">
    <property type="term" value="F:ATP binding"/>
    <property type="evidence" value="ECO:0007669"/>
    <property type="project" value="UniProtKB-KW"/>
</dbReference>
<name>A0A8H7BVY5_9FUNG</name>
<dbReference type="PROSITE" id="PS50011">
    <property type="entry name" value="PROTEIN_KINASE_DOM"/>
    <property type="match status" value="1"/>
</dbReference>
<dbReference type="GO" id="GO:0004674">
    <property type="term" value="F:protein serine/threonine kinase activity"/>
    <property type="evidence" value="ECO:0007669"/>
    <property type="project" value="UniProtKB-KW"/>
</dbReference>
<dbReference type="SUPFAM" id="SSF55785">
    <property type="entry name" value="PYP-like sensor domain (PAS domain)"/>
    <property type="match status" value="1"/>
</dbReference>
<feature type="compositionally biased region" description="Polar residues" evidence="11">
    <location>
        <begin position="167"/>
        <end position="194"/>
    </location>
</feature>
<feature type="domain" description="Protein kinase" evidence="12">
    <location>
        <begin position="1930"/>
        <end position="2311"/>
    </location>
</feature>
<dbReference type="EMBL" id="JABAYA010000041">
    <property type="protein sequence ID" value="KAF7728237.1"/>
    <property type="molecule type" value="Genomic_DNA"/>
</dbReference>
<evidence type="ECO:0000256" key="6">
    <source>
        <dbReference type="ARBA" id="ARBA00022777"/>
    </source>
</evidence>